<evidence type="ECO:0000313" key="1">
    <source>
        <dbReference type="EMBL" id="CAB1438239.1"/>
    </source>
</evidence>
<gene>
    <name evidence="1" type="ORF">PLEPLA_LOCUS26186</name>
</gene>
<name>A0A9N7UWR7_PLEPL</name>
<dbReference type="AlphaFoldDB" id="A0A9N7UWR7"/>
<protein>
    <submittedName>
        <fullName evidence="1">Uncharacterized protein</fullName>
    </submittedName>
</protein>
<keyword evidence="2" id="KW-1185">Reference proteome</keyword>
<evidence type="ECO:0000313" key="2">
    <source>
        <dbReference type="Proteomes" id="UP001153269"/>
    </source>
</evidence>
<reference evidence="1" key="1">
    <citation type="submission" date="2020-03" db="EMBL/GenBank/DDBJ databases">
        <authorList>
            <person name="Weist P."/>
        </authorList>
    </citation>
    <scope>NUCLEOTIDE SEQUENCE</scope>
</reference>
<comment type="caution">
    <text evidence="1">The sequence shown here is derived from an EMBL/GenBank/DDBJ whole genome shotgun (WGS) entry which is preliminary data.</text>
</comment>
<proteinExistence type="predicted"/>
<sequence length="99" mass="11611">MLMKQVIRVPFERNTDSIKELRREFVLEHDTAHVLYQYISIDEVGFNLVKRSCGWGLHKVVAQRFSRNWDVSHWFMLRRHSIITPDGLTAVKGAVPHPV</sequence>
<dbReference type="EMBL" id="CADEAL010002124">
    <property type="protein sequence ID" value="CAB1438239.1"/>
    <property type="molecule type" value="Genomic_DNA"/>
</dbReference>
<dbReference type="Proteomes" id="UP001153269">
    <property type="component" value="Unassembled WGS sequence"/>
</dbReference>
<organism evidence="1 2">
    <name type="scientific">Pleuronectes platessa</name>
    <name type="common">European plaice</name>
    <dbReference type="NCBI Taxonomy" id="8262"/>
    <lineage>
        <taxon>Eukaryota</taxon>
        <taxon>Metazoa</taxon>
        <taxon>Chordata</taxon>
        <taxon>Craniata</taxon>
        <taxon>Vertebrata</taxon>
        <taxon>Euteleostomi</taxon>
        <taxon>Actinopterygii</taxon>
        <taxon>Neopterygii</taxon>
        <taxon>Teleostei</taxon>
        <taxon>Neoteleostei</taxon>
        <taxon>Acanthomorphata</taxon>
        <taxon>Carangaria</taxon>
        <taxon>Pleuronectiformes</taxon>
        <taxon>Pleuronectoidei</taxon>
        <taxon>Pleuronectidae</taxon>
        <taxon>Pleuronectes</taxon>
    </lineage>
</organism>
<accession>A0A9N7UWR7</accession>